<evidence type="ECO:0000313" key="3">
    <source>
        <dbReference type="EMBL" id="MBN8235035.1"/>
    </source>
</evidence>
<dbReference type="EMBL" id="JAEKJY010000002">
    <property type="protein sequence ID" value="MBN8235035.1"/>
    <property type="molecule type" value="Genomic_DNA"/>
</dbReference>
<evidence type="ECO:0000256" key="2">
    <source>
        <dbReference type="SAM" id="MobiDB-lite"/>
    </source>
</evidence>
<reference evidence="3 4" key="1">
    <citation type="submission" date="2020-12" db="EMBL/GenBank/DDBJ databases">
        <title>Oil enriched cultivation method for isolating marine PHA-producing bacteria.</title>
        <authorList>
            <person name="Zheng W."/>
            <person name="Yu S."/>
            <person name="Huang Y."/>
        </authorList>
    </citation>
    <scope>NUCLEOTIDE SEQUENCE [LARGE SCALE GENOMIC DNA]</scope>
    <source>
        <strain evidence="3 4">SY-2-6</strain>
    </source>
</reference>
<accession>A0ABS3DUL3</accession>
<sequence length="107" mass="12317">MFFSRKRRDSTKKTDDLEKQIEELKAALQQVKGRPIEYHIHIDHVTIKEPSLEQLTFQLDQLDIEELSGALNMGNNFGVHVKPKASPAPKLRQTNDGLKFTFPSKEE</sequence>
<keyword evidence="4" id="KW-1185">Reference proteome</keyword>
<feature type="coiled-coil region" evidence="1">
    <location>
        <begin position="7"/>
        <end position="34"/>
    </location>
</feature>
<protein>
    <submittedName>
        <fullName evidence="3">Uncharacterized protein</fullName>
    </submittedName>
</protein>
<comment type="caution">
    <text evidence="3">The sequence shown here is derived from an EMBL/GenBank/DDBJ whole genome shotgun (WGS) entry which is preliminary data.</text>
</comment>
<evidence type="ECO:0000313" key="4">
    <source>
        <dbReference type="Proteomes" id="UP000663970"/>
    </source>
</evidence>
<name>A0ABS3DUL3_9BACI</name>
<evidence type="ECO:0000256" key="1">
    <source>
        <dbReference type="SAM" id="Coils"/>
    </source>
</evidence>
<dbReference type="Proteomes" id="UP000663970">
    <property type="component" value="Unassembled WGS sequence"/>
</dbReference>
<feature type="region of interest" description="Disordered" evidence="2">
    <location>
        <begin position="84"/>
        <end position="107"/>
    </location>
</feature>
<keyword evidence="1" id="KW-0175">Coiled coil</keyword>
<proteinExistence type="predicted"/>
<gene>
    <name evidence="3" type="ORF">JF544_07220</name>
</gene>
<organism evidence="3 4">
    <name type="scientific">Halobacillus kuroshimensis</name>
    <dbReference type="NCBI Taxonomy" id="302481"/>
    <lineage>
        <taxon>Bacteria</taxon>
        <taxon>Bacillati</taxon>
        <taxon>Bacillota</taxon>
        <taxon>Bacilli</taxon>
        <taxon>Bacillales</taxon>
        <taxon>Bacillaceae</taxon>
        <taxon>Halobacillus</taxon>
    </lineage>
</organism>